<comment type="function">
    <text evidence="1">May be involved in the biogenesis of curli organelles.</text>
</comment>
<protein>
    <recommendedName>
        <fullName evidence="2">Curli production assembly/transport component CsgE</fullName>
    </recommendedName>
</protein>
<dbReference type="AlphaFoldDB" id="A0A848MLI0"/>
<evidence type="ECO:0000256" key="2">
    <source>
        <dbReference type="ARBA" id="ARBA00014024"/>
    </source>
</evidence>
<feature type="signal peptide" evidence="4">
    <location>
        <begin position="1"/>
        <end position="21"/>
    </location>
</feature>
<dbReference type="Proteomes" id="UP000585363">
    <property type="component" value="Unassembled WGS sequence"/>
</dbReference>
<evidence type="ECO:0000256" key="1">
    <source>
        <dbReference type="ARBA" id="ARBA00003989"/>
    </source>
</evidence>
<evidence type="ECO:0000313" key="6">
    <source>
        <dbReference type="Proteomes" id="UP000585363"/>
    </source>
</evidence>
<proteinExistence type="predicted"/>
<dbReference type="EMBL" id="JAADJU010000007">
    <property type="protein sequence ID" value="NMP27969.1"/>
    <property type="molecule type" value="Genomic_DNA"/>
</dbReference>
<gene>
    <name evidence="5" type="primary">csgE</name>
    <name evidence="5" type="ORF">GW590_14000</name>
</gene>
<comment type="caution">
    <text evidence="5">The sequence shown here is derived from an EMBL/GenBank/DDBJ whole genome shotgun (WGS) entry which is preliminary data.</text>
</comment>
<feature type="chain" id="PRO_5032585611" description="Curli production assembly/transport component CsgE" evidence="4">
    <location>
        <begin position="22"/>
        <end position="128"/>
    </location>
</feature>
<evidence type="ECO:0000256" key="4">
    <source>
        <dbReference type="SAM" id="SignalP"/>
    </source>
</evidence>
<keyword evidence="3 4" id="KW-0732">Signal</keyword>
<evidence type="ECO:0000313" key="5">
    <source>
        <dbReference type="EMBL" id="NMP27969.1"/>
    </source>
</evidence>
<dbReference type="NCBIfam" id="NF007701">
    <property type="entry name" value="PRK10386.1"/>
    <property type="match status" value="1"/>
</dbReference>
<accession>A0A848MLI0</accession>
<dbReference type="RefSeq" id="WP_169403675.1">
    <property type="nucleotide sequence ID" value="NZ_JAADJU010000007.1"/>
</dbReference>
<dbReference type="InterPro" id="IPR018900">
    <property type="entry name" value="Curli_CsgE"/>
</dbReference>
<organism evidence="5 6">
    <name type="scientific">Rouxiella aceris</name>
    <dbReference type="NCBI Taxonomy" id="2703884"/>
    <lineage>
        <taxon>Bacteria</taxon>
        <taxon>Pseudomonadati</taxon>
        <taxon>Pseudomonadota</taxon>
        <taxon>Gammaproteobacteria</taxon>
        <taxon>Enterobacterales</taxon>
        <taxon>Yersiniaceae</taxon>
        <taxon>Rouxiella</taxon>
    </lineage>
</organism>
<reference evidence="5 6" key="2">
    <citation type="submission" date="2020-06" db="EMBL/GenBank/DDBJ databases">
        <title>Polyphasic characterization of a Rahnella strain isolated from tree sap.</title>
        <authorList>
            <person name="Kim I.S."/>
        </authorList>
    </citation>
    <scope>NUCLEOTIDE SEQUENCE [LARGE SCALE GENOMIC DNA]</scope>
    <source>
        <strain evidence="5 6">SAP-1</strain>
    </source>
</reference>
<sequence>MKTSVLLMLILGLLSCLPCRAADIKDPGLITDHTVSAVGHDFYRLFSDRWEKVYPETITISEKPSARWGSWITIKIGQDALYQTLLFPNRRNFNKEVDVAIEKVSEKLARRQIDKALLSTGDLSGDEF</sequence>
<reference evidence="5 6" key="1">
    <citation type="submission" date="2020-01" db="EMBL/GenBank/DDBJ databases">
        <authorList>
            <person name="Lee S.D."/>
        </authorList>
    </citation>
    <scope>NUCLEOTIDE SEQUENCE [LARGE SCALE GENOMIC DNA]</scope>
    <source>
        <strain evidence="5 6">SAP-1</strain>
    </source>
</reference>
<keyword evidence="6" id="KW-1185">Reference proteome</keyword>
<name>A0A848MLI0_9GAMM</name>
<dbReference type="PROSITE" id="PS51257">
    <property type="entry name" value="PROKAR_LIPOPROTEIN"/>
    <property type="match status" value="1"/>
</dbReference>
<evidence type="ECO:0000256" key="3">
    <source>
        <dbReference type="ARBA" id="ARBA00022729"/>
    </source>
</evidence>
<dbReference type="Pfam" id="PF10627">
    <property type="entry name" value="CsgE"/>
    <property type="match status" value="1"/>
</dbReference>